<sequence>MAFSRLTMTPSFAMTCEPWDSVRLMMAGSSSGEMPTARATENSNESMGGFRSSTLIANTMRTSTSMICVRNPPNIRMPRSNSVSGGRRVSFLAISPKAVEDPVFVRRTVALPLWTLVPMYTQLARSFRAVSSPRLPGCFEMGRDSPVRIA</sequence>
<gene>
    <name evidence="2" type="ORF">SDC9_181450</name>
</gene>
<protein>
    <submittedName>
        <fullName evidence="2">Uncharacterized protein</fullName>
    </submittedName>
</protein>
<dbReference type="AlphaFoldDB" id="A0A645H4L4"/>
<feature type="region of interest" description="Disordered" evidence="1">
    <location>
        <begin position="30"/>
        <end position="50"/>
    </location>
</feature>
<organism evidence="2">
    <name type="scientific">bioreactor metagenome</name>
    <dbReference type="NCBI Taxonomy" id="1076179"/>
    <lineage>
        <taxon>unclassified sequences</taxon>
        <taxon>metagenomes</taxon>
        <taxon>ecological metagenomes</taxon>
    </lineage>
</organism>
<reference evidence="2" key="1">
    <citation type="submission" date="2019-08" db="EMBL/GenBank/DDBJ databases">
        <authorList>
            <person name="Kucharzyk K."/>
            <person name="Murdoch R.W."/>
            <person name="Higgins S."/>
            <person name="Loffler F."/>
        </authorList>
    </citation>
    <scope>NUCLEOTIDE SEQUENCE</scope>
</reference>
<name>A0A645H4L4_9ZZZZ</name>
<accession>A0A645H4L4</accession>
<evidence type="ECO:0000313" key="2">
    <source>
        <dbReference type="EMBL" id="MPN33958.1"/>
    </source>
</evidence>
<proteinExistence type="predicted"/>
<evidence type="ECO:0000256" key="1">
    <source>
        <dbReference type="SAM" id="MobiDB-lite"/>
    </source>
</evidence>
<comment type="caution">
    <text evidence="2">The sequence shown here is derived from an EMBL/GenBank/DDBJ whole genome shotgun (WGS) entry which is preliminary data.</text>
</comment>
<dbReference type="EMBL" id="VSSQ01086749">
    <property type="protein sequence ID" value="MPN33958.1"/>
    <property type="molecule type" value="Genomic_DNA"/>
</dbReference>